<dbReference type="eggNOG" id="KOG2486">
    <property type="taxonomic scope" value="Eukaryota"/>
</dbReference>
<dbReference type="Proteomes" id="UP000005018">
    <property type="component" value="Chromosome 4"/>
</dbReference>
<sequence>MQYFFYSIGDAFLVIFRWAASQMTRFTSCCRYCQRRYKHVSIDYLTESIPKFAQDLPRYPKAASQTLPSNLCNNTNELRKKIINPNILNDIFSGIPTNTEVAKSQRFFNNVKIELEWTLADYNEIPDVKYEILKAKSMATSTQSTKRTFGIKPELLKPLPEVLLMGRTNAGKSSLINNLLVSKKSLMRHEQLAYVSSKAGFTKTLNSFRLSNELRLVDSPGYGRGGVEIQGEMILAYIKNRRQLKRVLLLISSTDGFADEDLQLVHYLHDRGIPVDIVFTKMDELLKKFCKKDLFKKDNAETMIKEANQKIVEHYSQLIDESGLENARNTPRFMFNNAQTNNFLTEFMGIKTTRYYLLRSCDLL</sequence>
<dbReference type="EMBL" id="HE681722">
    <property type="protein sequence ID" value="CCG23218.1"/>
    <property type="molecule type" value="Genomic_DNA"/>
</dbReference>
<dbReference type="AlphaFoldDB" id="H8X5C4"/>
<evidence type="ECO:0000313" key="7">
    <source>
        <dbReference type="Proteomes" id="UP000005018"/>
    </source>
</evidence>
<keyword evidence="3" id="KW-0460">Magnesium</keyword>
<keyword evidence="7" id="KW-1185">Reference proteome</keyword>
<dbReference type="InterPro" id="IPR006073">
    <property type="entry name" value="GTP-bd"/>
</dbReference>
<dbReference type="GeneID" id="14540253"/>
<dbReference type="CDD" id="cd01876">
    <property type="entry name" value="YihA_EngB"/>
    <property type="match status" value="1"/>
</dbReference>
<dbReference type="PANTHER" id="PTHR46498:SF1">
    <property type="entry name" value="GTP-BINDING PROTEIN 8"/>
    <property type="match status" value="1"/>
</dbReference>
<dbReference type="SUPFAM" id="SSF52540">
    <property type="entry name" value="P-loop containing nucleoside triphosphate hydrolases"/>
    <property type="match status" value="1"/>
</dbReference>
<keyword evidence="4" id="KW-0342">GTP-binding</keyword>
<evidence type="ECO:0000256" key="1">
    <source>
        <dbReference type="ARBA" id="ARBA00022723"/>
    </source>
</evidence>
<name>H8X5C4_CANO9</name>
<evidence type="ECO:0000256" key="3">
    <source>
        <dbReference type="ARBA" id="ARBA00022842"/>
    </source>
</evidence>
<evidence type="ECO:0000256" key="2">
    <source>
        <dbReference type="ARBA" id="ARBA00022741"/>
    </source>
</evidence>
<organism evidence="6 7">
    <name type="scientific">Candida orthopsilosis (strain 90-125)</name>
    <name type="common">Yeast</name>
    <dbReference type="NCBI Taxonomy" id="1136231"/>
    <lineage>
        <taxon>Eukaryota</taxon>
        <taxon>Fungi</taxon>
        <taxon>Dikarya</taxon>
        <taxon>Ascomycota</taxon>
        <taxon>Saccharomycotina</taxon>
        <taxon>Pichiomycetes</taxon>
        <taxon>Debaryomycetaceae</taxon>
        <taxon>Candida/Lodderomyces clade</taxon>
        <taxon>Candida</taxon>
    </lineage>
</organism>
<evidence type="ECO:0000313" key="6">
    <source>
        <dbReference type="EMBL" id="CCG23218.1"/>
    </source>
</evidence>
<dbReference type="GO" id="GO:0005525">
    <property type="term" value="F:GTP binding"/>
    <property type="evidence" value="ECO:0007669"/>
    <property type="project" value="UniProtKB-KW"/>
</dbReference>
<dbReference type="InterPro" id="IPR030393">
    <property type="entry name" value="G_ENGB_dom"/>
</dbReference>
<dbReference type="HOGENOM" id="CLU_062874_0_0_1"/>
<feature type="domain" description="EngB-type G" evidence="5">
    <location>
        <begin position="158"/>
        <end position="337"/>
    </location>
</feature>
<dbReference type="KEGG" id="cot:CORT_0D03780"/>
<dbReference type="Gene3D" id="3.40.50.300">
    <property type="entry name" value="P-loop containing nucleotide triphosphate hydrolases"/>
    <property type="match status" value="1"/>
</dbReference>
<keyword evidence="2" id="KW-0547">Nucleotide-binding</keyword>
<gene>
    <name evidence="6" type="ORF">CORT_0D03780</name>
</gene>
<dbReference type="PROSITE" id="PS51706">
    <property type="entry name" value="G_ENGB"/>
    <property type="match status" value="1"/>
</dbReference>
<reference evidence="6 7" key="1">
    <citation type="journal article" date="2012" name="PLoS ONE">
        <title>Sequence and analysis of the genome of the pathogenic yeast Candida orthopsilosis.</title>
        <authorList>
            <person name="Riccombeni A."/>
            <person name="Vidanes G."/>
            <person name="Proux-Wera E."/>
            <person name="Wolfe K.H."/>
            <person name="Butler G."/>
        </authorList>
    </citation>
    <scope>NUCLEOTIDE SEQUENCE [LARGE SCALE GENOMIC DNA]</scope>
    <source>
        <strain evidence="6 7">Co 90-125</strain>
    </source>
</reference>
<accession>H8X5C4</accession>
<dbReference type="RefSeq" id="XP_003869353.1">
    <property type="nucleotide sequence ID" value="XM_003869304.1"/>
</dbReference>
<protein>
    <recommendedName>
        <fullName evidence="5">EngB-type G domain-containing protein</fullName>
    </recommendedName>
</protein>
<evidence type="ECO:0000259" key="5">
    <source>
        <dbReference type="PROSITE" id="PS51706"/>
    </source>
</evidence>
<dbReference type="PANTHER" id="PTHR46498">
    <property type="entry name" value="GTP-BINDING PROTEIN 8"/>
    <property type="match status" value="1"/>
</dbReference>
<keyword evidence="1" id="KW-0479">Metal-binding</keyword>
<dbReference type="GO" id="GO:0046872">
    <property type="term" value="F:metal ion binding"/>
    <property type="evidence" value="ECO:0007669"/>
    <property type="project" value="UniProtKB-KW"/>
</dbReference>
<dbReference type="GO" id="GO:0005739">
    <property type="term" value="C:mitochondrion"/>
    <property type="evidence" value="ECO:0007669"/>
    <property type="project" value="TreeGrafter"/>
</dbReference>
<dbReference type="InterPro" id="IPR052279">
    <property type="entry name" value="EngB_GTPase"/>
</dbReference>
<dbReference type="Pfam" id="PF01926">
    <property type="entry name" value="MMR_HSR1"/>
    <property type="match status" value="1"/>
</dbReference>
<evidence type="ECO:0000256" key="4">
    <source>
        <dbReference type="ARBA" id="ARBA00023134"/>
    </source>
</evidence>
<dbReference type="InterPro" id="IPR027417">
    <property type="entry name" value="P-loop_NTPase"/>
</dbReference>
<dbReference type="OrthoDB" id="391988at2759"/>
<proteinExistence type="predicted"/>